<feature type="region of interest" description="Disordered" evidence="6">
    <location>
        <begin position="88"/>
        <end position="115"/>
    </location>
</feature>
<accession>A0A0D2X5G7</accession>
<dbReference type="SUPFAM" id="SSF47459">
    <property type="entry name" value="HLH, helix-loop-helix DNA-binding domain"/>
    <property type="match status" value="1"/>
</dbReference>
<dbReference type="eggNOG" id="ENOG502SZ1N">
    <property type="taxonomic scope" value="Eukaryota"/>
</dbReference>
<feature type="compositionally biased region" description="Low complexity" evidence="6">
    <location>
        <begin position="243"/>
        <end position="253"/>
    </location>
</feature>
<dbReference type="PANTHER" id="PTHR11969:SF54">
    <property type="entry name" value="MAD-LIKE PROTEIN 1"/>
    <property type="match status" value="1"/>
</dbReference>
<evidence type="ECO:0000256" key="1">
    <source>
        <dbReference type="ARBA" id="ARBA00004123"/>
    </source>
</evidence>
<feature type="signal peptide" evidence="7">
    <location>
        <begin position="1"/>
        <end position="15"/>
    </location>
</feature>
<feature type="domain" description="BHLH" evidence="8">
    <location>
        <begin position="278"/>
        <end position="330"/>
    </location>
</feature>
<reference evidence="10" key="1">
    <citation type="submission" date="2011-02" db="EMBL/GenBank/DDBJ databases">
        <title>The Genome Sequence of Capsaspora owczarzaki ATCC 30864.</title>
        <authorList>
            <person name="Russ C."/>
            <person name="Cuomo C."/>
            <person name="Burger G."/>
            <person name="Gray M.W."/>
            <person name="Holland P.W.H."/>
            <person name="King N."/>
            <person name="Lang F.B.F."/>
            <person name="Roger A.J."/>
            <person name="Ruiz-Trillo I."/>
            <person name="Young S.K."/>
            <person name="Zeng Q."/>
            <person name="Gargeya S."/>
            <person name="Alvarado L."/>
            <person name="Berlin A."/>
            <person name="Chapman S.B."/>
            <person name="Chen Z."/>
            <person name="Freedman E."/>
            <person name="Gellesch M."/>
            <person name="Goldberg J."/>
            <person name="Griggs A."/>
            <person name="Gujja S."/>
            <person name="Heilman E."/>
            <person name="Heiman D."/>
            <person name="Howarth C."/>
            <person name="Mehta T."/>
            <person name="Neiman D."/>
            <person name="Pearson M."/>
            <person name="Roberts A."/>
            <person name="Saif S."/>
            <person name="Shea T."/>
            <person name="Shenoy N."/>
            <person name="Sisk P."/>
            <person name="Stolte C."/>
            <person name="Sykes S."/>
            <person name="White J."/>
            <person name="Yandava C."/>
            <person name="Haas B."/>
            <person name="Nusbaum C."/>
            <person name="Birren B."/>
        </authorList>
    </citation>
    <scope>NUCLEOTIDE SEQUENCE</scope>
    <source>
        <strain evidence="10">ATCC 30864</strain>
    </source>
</reference>
<feature type="compositionally biased region" description="Pro residues" evidence="6">
    <location>
        <begin position="94"/>
        <end position="107"/>
    </location>
</feature>
<feature type="compositionally biased region" description="Low complexity" evidence="6">
    <location>
        <begin position="33"/>
        <end position="51"/>
    </location>
</feature>
<evidence type="ECO:0000256" key="5">
    <source>
        <dbReference type="ARBA" id="ARBA00023242"/>
    </source>
</evidence>
<keyword evidence="5" id="KW-0539">Nucleus</keyword>
<dbReference type="GO" id="GO:0005634">
    <property type="term" value="C:nucleus"/>
    <property type="evidence" value="ECO:0007669"/>
    <property type="project" value="UniProtKB-SubCell"/>
</dbReference>
<dbReference type="PROSITE" id="PS50888">
    <property type="entry name" value="BHLH"/>
    <property type="match status" value="1"/>
</dbReference>
<dbReference type="Proteomes" id="UP000008743">
    <property type="component" value="Unassembled WGS sequence"/>
</dbReference>
<dbReference type="Pfam" id="PF00010">
    <property type="entry name" value="HLH"/>
    <property type="match status" value="1"/>
</dbReference>
<dbReference type="RefSeq" id="XP_004342964.1">
    <property type="nucleotide sequence ID" value="XM_004342914.2"/>
</dbReference>
<keyword evidence="3" id="KW-0238">DNA-binding</keyword>
<keyword evidence="4" id="KW-0804">Transcription</keyword>
<feature type="region of interest" description="Disordered" evidence="6">
    <location>
        <begin position="16"/>
        <end position="51"/>
    </location>
</feature>
<sequence length="564" mass="58730">MSAAVLLLEAAKILAASKQDGSGSGSSDEEPNNHSSGNNNGNNGSQPTTSAATAAAAVAGANTGMTAIAPVTGMAGMAPLNGSQQQQEAYNLPGQPPQPLRPPPHPAMPGSNTMQTTAMMMPPPPPLLPAQFARSAVPLFDPYLHRKQQQLQQPQLPYDAAHALLPPPLQHDQYAGLGGMTGTRVRASASFSGFGSTANYNPNGPSAPDLNNSGGARGIMVSGAGGAFPRMSPNELGGKRSRAASMSAGDSPASGGGFSPASSIGGGGSSTSGTQWVKNRETHNLLEKNRRAHLKDCFTALKDAIPEIANNPKTSTVAILQHAQNFIVKLQFMTDSVVANINAFQQHNQQAMALLQQHMSAEEYEQVVRHVASMAPDGPASTPAAGRGASNGRIAAKRSATATFSGSDSDEDKPEHVARKARQSHAGRVGGAAKPSNGRGGVAKDPTRAVVGDLMINPHQFALTTSTMTSKHQMDRSLANRRRRTQSFAADTTLSRQRERSVQLRAPSPAPSENSEAPSSPSSPLSTSFNVDIEGSSESEDSPQSTSEAGDAEQVRKKPRRLEA</sequence>
<feature type="region of interest" description="Disordered" evidence="6">
    <location>
        <begin position="464"/>
        <end position="564"/>
    </location>
</feature>
<dbReference type="EMBL" id="KE346375">
    <property type="protein sequence ID" value="KJE97779.1"/>
    <property type="molecule type" value="Genomic_DNA"/>
</dbReference>
<proteinExistence type="predicted"/>
<organism evidence="9 10">
    <name type="scientific">Capsaspora owczarzaki (strain ATCC 30864)</name>
    <dbReference type="NCBI Taxonomy" id="595528"/>
    <lineage>
        <taxon>Eukaryota</taxon>
        <taxon>Filasterea</taxon>
        <taxon>Capsaspora</taxon>
    </lineage>
</organism>
<evidence type="ECO:0000256" key="7">
    <source>
        <dbReference type="SAM" id="SignalP"/>
    </source>
</evidence>
<dbReference type="InParanoid" id="A0A0D2X5G7"/>
<evidence type="ECO:0000256" key="3">
    <source>
        <dbReference type="ARBA" id="ARBA00023125"/>
    </source>
</evidence>
<evidence type="ECO:0000256" key="4">
    <source>
        <dbReference type="ARBA" id="ARBA00023163"/>
    </source>
</evidence>
<dbReference type="PANTHER" id="PTHR11969">
    <property type="entry name" value="MAX DIMERIZATION, MAD"/>
    <property type="match status" value="1"/>
</dbReference>
<gene>
    <name evidence="9" type="ORF">CAOG_007879</name>
</gene>
<evidence type="ECO:0000256" key="2">
    <source>
        <dbReference type="ARBA" id="ARBA00023015"/>
    </source>
</evidence>
<protein>
    <recommendedName>
        <fullName evidence="8">BHLH domain-containing protein</fullName>
    </recommendedName>
</protein>
<dbReference type="AlphaFoldDB" id="A0A0D2X5G7"/>
<feature type="compositionally biased region" description="Gly residues" evidence="6">
    <location>
        <begin position="254"/>
        <end position="270"/>
    </location>
</feature>
<evidence type="ECO:0000256" key="6">
    <source>
        <dbReference type="SAM" id="MobiDB-lite"/>
    </source>
</evidence>
<name>A0A0D2X5G7_CAPO3</name>
<feature type="compositionally biased region" description="Polar residues" evidence="6">
    <location>
        <begin position="486"/>
        <end position="495"/>
    </location>
</feature>
<feature type="region of interest" description="Disordered" evidence="6">
    <location>
        <begin position="226"/>
        <end position="275"/>
    </location>
</feature>
<dbReference type="InterPro" id="IPR011598">
    <property type="entry name" value="bHLH_dom"/>
</dbReference>
<feature type="compositionally biased region" description="Low complexity" evidence="6">
    <location>
        <begin position="511"/>
        <end position="528"/>
    </location>
</feature>
<keyword evidence="2" id="KW-0805">Transcription regulation</keyword>
<comment type="subcellular location">
    <subcellularLocation>
        <location evidence="1">Nucleus</location>
    </subcellularLocation>
</comment>
<dbReference type="InterPro" id="IPR036638">
    <property type="entry name" value="HLH_DNA-bd_sf"/>
</dbReference>
<feature type="compositionally biased region" description="Basic and acidic residues" evidence="6">
    <location>
        <begin position="553"/>
        <end position="564"/>
    </location>
</feature>
<dbReference type="STRING" id="595528.A0A0D2X5G7"/>
<dbReference type="GO" id="GO:0000978">
    <property type="term" value="F:RNA polymerase II cis-regulatory region sequence-specific DNA binding"/>
    <property type="evidence" value="ECO:0007669"/>
    <property type="project" value="TreeGrafter"/>
</dbReference>
<dbReference type="GO" id="GO:0000981">
    <property type="term" value="F:DNA-binding transcription factor activity, RNA polymerase II-specific"/>
    <property type="evidence" value="ECO:0007669"/>
    <property type="project" value="TreeGrafter"/>
</dbReference>
<dbReference type="OrthoDB" id="5920083at2759"/>
<keyword evidence="7" id="KW-0732">Signal</keyword>
<evidence type="ECO:0000313" key="10">
    <source>
        <dbReference type="Proteomes" id="UP000008743"/>
    </source>
</evidence>
<evidence type="ECO:0000259" key="8">
    <source>
        <dbReference type="PROSITE" id="PS50888"/>
    </source>
</evidence>
<feature type="chain" id="PRO_5012791286" description="BHLH domain-containing protein" evidence="7">
    <location>
        <begin position="16"/>
        <end position="564"/>
    </location>
</feature>
<dbReference type="Gene3D" id="4.10.280.10">
    <property type="entry name" value="Helix-loop-helix DNA-binding domain"/>
    <property type="match status" value="1"/>
</dbReference>
<dbReference type="GO" id="GO:0046983">
    <property type="term" value="F:protein dimerization activity"/>
    <property type="evidence" value="ECO:0007669"/>
    <property type="project" value="InterPro"/>
</dbReference>
<feature type="region of interest" description="Disordered" evidence="6">
    <location>
        <begin position="374"/>
        <end position="445"/>
    </location>
</feature>
<evidence type="ECO:0000313" key="9">
    <source>
        <dbReference type="EMBL" id="KJE97779.1"/>
    </source>
</evidence>
<keyword evidence="10" id="KW-1185">Reference proteome</keyword>
<dbReference type="SMART" id="SM00353">
    <property type="entry name" value="HLH"/>
    <property type="match status" value="1"/>
</dbReference>